<feature type="chain" id="PRO_5045409454" evidence="1">
    <location>
        <begin position="21"/>
        <end position="426"/>
    </location>
</feature>
<dbReference type="PANTHER" id="PTHR43649:SF32">
    <property type="entry name" value="SUGAR BINDING SECRETED PROTEIN"/>
    <property type="match status" value="1"/>
</dbReference>
<gene>
    <name evidence="2" type="ORF">J2S11_000894</name>
</gene>
<feature type="signal peptide" evidence="1">
    <location>
        <begin position="1"/>
        <end position="20"/>
    </location>
</feature>
<sequence>MKRKYFFTIGLSILLLFALAACSSSGTSSEEGDGDKISMNFWIFGATGYEELVKEYEELNENITINVRHAETADHHDALFNSLSAGSGAPDIAMLEVDQVDRYRTAQDRFVNLYDLGARDIEGNYLDWKWQFAESTDGEFLFGLPTDIGPKALYYRTEIFEEAGLPTDPDELSAYMSSPEKFREAAIQIKDATGKPMVANIEMMYRSILDTLEESYFDPESNLIIEEPGNRVREAYDYAIEMNELGVVGNFTMWSAEWGNAVNNGGVAVELGAAWFKGWMEGNAPDAEGEFQVATLPTEFTGNWGGSYITIPNQTDHAEEAYAFLEWLLSAETQLKSFKSNGLFPSATAVYEMDDFVNATDDYFSGQQTQNVFAEAAQNVGFVFKGENYVTVHDEILAALTNVQEGADPDAEWDAALSRIQTNLSR</sequence>
<dbReference type="PROSITE" id="PS51257">
    <property type="entry name" value="PROKAR_LIPOPROTEIN"/>
    <property type="match status" value="1"/>
</dbReference>
<keyword evidence="3" id="KW-1185">Reference proteome</keyword>
<dbReference type="Pfam" id="PF01547">
    <property type="entry name" value="SBP_bac_1"/>
    <property type="match status" value="1"/>
</dbReference>
<reference evidence="2 3" key="1">
    <citation type="submission" date="2023-07" db="EMBL/GenBank/DDBJ databases">
        <title>Genomic Encyclopedia of Type Strains, Phase IV (KMG-IV): sequencing the most valuable type-strain genomes for metagenomic binning, comparative biology and taxonomic classification.</title>
        <authorList>
            <person name="Goeker M."/>
        </authorList>
    </citation>
    <scope>NUCLEOTIDE SEQUENCE [LARGE SCALE GENOMIC DNA]</scope>
    <source>
        <strain evidence="2 3">DSM 12751</strain>
    </source>
</reference>
<dbReference type="InterPro" id="IPR050490">
    <property type="entry name" value="Bact_solute-bd_prot1"/>
</dbReference>
<dbReference type="Gene3D" id="3.40.190.10">
    <property type="entry name" value="Periplasmic binding protein-like II"/>
    <property type="match status" value="1"/>
</dbReference>
<dbReference type="EMBL" id="JAUSTY010000003">
    <property type="protein sequence ID" value="MDQ0164994.1"/>
    <property type="molecule type" value="Genomic_DNA"/>
</dbReference>
<evidence type="ECO:0000313" key="2">
    <source>
        <dbReference type="EMBL" id="MDQ0164994.1"/>
    </source>
</evidence>
<dbReference type="InterPro" id="IPR006059">
    <property type="entry name" value="SBP"/>
</dbReference>
<dbReference type="PANTHER" id="PTHR43649">
    <property type="entry name" value="ARABINOSE-BINDING PROTEIN-RELATED"/>
    <property type="match status" value="1"/>
</dbReference>
<dbReference type="SUPFAM" id="SSF53850">
    <property type="entry name" value="Periplasmic binding protein-like II"/>
    <property type="match status" value="1"/>
</dbReference>
<protein>
    <submittedName>
        <fullName evidence="2">Cellobiose transport system substrate-binding protein</fullName>
    </submittedName>
</protein>
<keyword evidence="1" id="KW-0732">Signal</keyword>
<dbReference type="RefSeq" id="WP_307391441.1">
    <property type="nucleotide sequence ID" value="NZ_BAAADK010000010.1"/>
</dbReference>
<proteinExistence type="predicted"/>
<dbReference type="Proteomes" id="UP001235840">
    <property type="component" value="Unassembled WGS sequence"/>
</dbReference>
<accession>A0ABT9VVH6</accession>
<name>A0ABT9VVH6_9BACI</name>
<comment type="caution">
    <text evidence="2">The sequence shown here is derived from an EMBL/GenBank/DDBJ whole genome shotgun (WGS) entry which is preliminary data.</text>
</comment>
<evidence type="ECO:0000313" key="3">
    <source>
        <dbReference type="Proteomes" id="UP001235840"/>
    </source>
</evidence>
<evidence type="ECO:0000256" key="1">
    <source>
        <dbReference type="SAM" id="SignalP"/>
    </source>
</evidence>
<organism evidence="2 3">
    <name type="scientific">Caldalkalibacillus horti</name>
    <dbReference type="NCBI Taxonomy" id="77523"/>
    <lineage>
        <taxon>Bacteria</taxon>
        <taxon>Bacillati</taxon>
        <taxon>Bacillota</taxon>
        <taxon>Bacilli</taxon>
        <taxon>Bacillales</taxon>
        <taxon>Bacillaceae</taxon>
        <taxon>Caldalkalibacillus</taxon>
    </lineage>
</organism>